<feature type="compositionally biased region" description="Basic residues" evidence="1">
    <location>
        <begin position="27"/>
        <end position="40"/>
    </location>
</feature>
<dbReference type="STRING" id="81972.D7LMH6"/>
<accession>D7LMH6</accession>
<proteinExistence type="predicted"/>
<keyword evidence="3" id="KW-1185">Reference proteome</keyword>
<name>D7LMH6_ARALL</name>
<dbReference type="EMBL" id="GL348717">
    <property type="protein sequence ID" value="EFH53581.1"/>
    <property type="molecule type" value="Genomic_DNA"/>
</dbReference>
<organism evidence="3">
    <name type="scientific">Arabidopsis lyrata subsp. lyrata</name>
    <name type="common">Lyre-leaved rock-cress</name>
    <dbReference type="NCBI Taxonomy" id="81972"/>
    <lineage>
        <taxon>Eukaryota</taxon>
        <taxon>Viridiplantae</taxon>
        <taxon>Streptophyta</taxon>
        <taxon>Embryophyta</taxon>
        <taxon>Tracheophyta</taxon>
        <taxon>Spermatophyta</taxon>
        <taxon>Magnoliopsida</taxon>
        <taxon>eudicotyledons</taxon>
        <taxon>Gunneridae</taxon>
        <taxon>Pentapetalae</taxon>
        <taxon>rosids</taxon>
        <taxon>malvids</taxon>
        <taxon>Brassicales</taxon>
        <taxon>Brassicaceae</taxon>
        <taxon>Camelineae</taxon>
        <taxon>Arabidopsis</taxon>
    </lineage>
</organism>
<sequence>MAQKKAEPPNAAAIGPEDPNPDPGLGKNRRMRERKRRKKWASIGDEVHELKARKKIGISCHLTISGGFKSTEYLDLSSNLIKGSLPSRFRGNRLRYFNASNNRISGEIPSGFADEIPENATVDLSFNHQ</sequence>
<evidence type="ECO:0000313" key="2">
    <source>
        <dbReference type="EMBL" id="EFH53581.1"/>
    </source>
</evidence>
<dbReference type="AlphaFoldDB" id="D7LMH6"/>
<gene>
    <name evidence="2" type="ORF">ARALYDRAFT_665096</name>
</gene>
<evidence type="ECO:0000313" key="3">
    <source>
        <dbReference type="Proteomes" id="UP000008694"/>
    </source>
</evidence>
<dbReference type="InterPro" id="IPR032675">
    <property type="entry name" value="LRR_dom_sf"/>
</dbReference>
<dbReference type="Gramene" id="Al_scaffold_0005_1131">
    <property type="protein sequence ID" value="Al_scaffold_0005_1131"/>
    <property type="gene ID" value="Al_scaffold_0005_1131"/>
</dbReference>
<feature type="region of interest" description="Disordered" evidence="1">
    <location>
        <begin position="1"/>
        <end position="40"/>
    </location>
</feature>
<protein>
    <submittedName>
        <fullName evidence="2">Predicted protein</fullName>
    </submittedName>
</protein>
<dbReference type="Proteomes" id="UP000008694">
    <property type="component" value="Unassembled WGS sequence"/>
</dbReference>
<reference evidence="3" key="1">
    <citation type="journal article" date="2011" name="Nat. Genet.">
        <title>The Arabidopsis lyrata genome sequence and the basis of rapid genome size change.</title>
        <authorList>
            <person name="Hu T.T."/>
            <person name="Pattyn P."/>
            <person name="Bakker E.G."/>
            <person name="Cao J."/>
            <person name="Cheng J.-F."/>
            <person name="Clark R.M."/>
            <person name="Fahlgren N."/>
            <person name="Fawcett J.A."/>
            <person name="Grimwood J."/>
            <person name="Gundlach H."/>
            <person name="Haberer G."/>
            <person name="Hollister J.D."/>
            <person name="Ossowski S."/>
            <person name="Ottilar R.P."/>
            <person name="Salamov A.A."/>
            <person name="Schneeberger K."/>
            <person name="Spannagl M."/>
            <person name="Wang X."/>
            <person name="Yang L."/>
            <person name="Nasrallah M.E."/>
            <person name="Bergelson J."/>
            <person name="Carrington J.C."/>
            <person name="Gaut B.S."/>
            <person name="Schmutz J."/>
            <person name="Mayer K.F.X."/>
            <person name="Van de Peer Y."/>
            <person name="Grigoriev I.V."/>
            <person name="Nordborg M."/>
            <person name="Weigel D."/>
            <person name="Guo Y.-L."/>
        </authorList>
    </citation>
    <scope>NUCLEOTIDE SEQUENCE [LARGE SCALE GENOMIC DNA]</scope>
    <source>
        <strain evidence="3">cv. MN47</strain>
    </source>
</reference>
<dbReference type="Gene3D" id="3.80.10.10">
    <property type="entry name" value="Ribonuclease Inhibitor"/>
    <property type="match status" value="1"/>
</dbReference>
<dbReference type="Pfam" id="PF00560">
    <property type="entry name" value="LRR_1"/>
    <property type="match status" value="2"/>
</dbReference>
<dbReference type="HOGENOM" id="CLU_2007034_0_0_1"/>
<dbReference type="SUPFAM" id="SSF52058">
    <property type="entry name" value="L domain-like"/>
    <property type="match status" value="1"/>
</dbReference>
<dbReference type="InterPro" id="IPR001611">
    <property type="entry name" value="Leu-rich_rpt"/>
</dbReference>
<evidence type="ECO:0000256" key="1">
    <source>
        <dbReference type="SAM" id="MobiDB-lite"/>
    </source>
</evidence>